<protein>
    <submittedName>
        <fullName evidence="1">Outer membrane lipoprotein</fullName>
    </submittedName>
</protein>
<dbReference type="KEGG" id="vg:77953272"/>
<evidence type="ECO:0000313" key="2">
    <source>
        <dbReference type="Proteomes" id="UP000828443"/>
    </source>
</evidence>
<keyword evidence="1" id="KW-0449">Lipoprotein</keyword>
<proteinExistence type="predicted"/>
<evidence type="ECO:0000313" key="1">
    <source>
        <dbReference type="EMBL" id="QYN80095.1"/>
    </source>
</evidence>
<keyword evidence="2" id="KW-1185">Reference proteome</keyword>
<dbReference type="RefSeq" id="YP_010676907.1">
    <property type="nucleotide sequence ID" value="NC_071015.1"/>
</dbReference>
<dbReference type="Proteomes" id="UP000828443">
    <property type="component" value="Segment"/>
</dbReference>
<accession>A0AAE7WFX9</accession>
<reference evidence="1" key="1">
    <citation type="journal article" date="2021" name="Viruses">
        <title>Novel Viruses That Lyse Plant and Human Strains of Kosakonia cowanii.</title>
        <authorList>
            <person name="Petrzik K."/>
            <person name="Brazdova S."/>
            <person name="Krawczyk K."/>
        </authorList>
    </citation>
    <scope>NUCLEOTIDE SEQUENCE</scope>
</reference>
<organism evidence="1 2">
    <name type="scientific">Kosakonia phage Kc263</name>
    <dbReference type="NCBI Taxonomy" id="2863194"/>
    <lineage>
        <taxon>Viruses</taxon>
        <taxon>Duplodnaviria</taxon>
        <taxon>Heunggongvirae</taxon>
        <taxon>Uroviricota</taxon>
        <taxon>Caudoviricetes</taxon>
        <taxon>Chimalliviridae</taxon>
        <taxon>Branisovskavirus</taxon>
        <taxon>Branisovskavirus Kc263</taxon>
    </lineage>
</organism>
<sequence length="83" mass="9195">MRKIVLGLLLLSGVTHAQQAINPKEAGPFEKDRLVYQPTTSAPVDYIITDLKTGCQFMKTDSVYSPPALLGCFPELIDPKFKK</sequence>
<dbReference type="EMBL" id="MZ348422">
    <property type="protein sequence ID" value="QYN80095.1"/>
    <property type="molecule type" value="Genomic_DNA"/>
</dbReference>
<dbReference type="GeneID" id="77953272"/>
<name>A0AAE7WFX9_9CAUD</name>